<evidence type="ECO:0000313" key="1">
    <source>
        <dbReference type="EMBL" id="KAA9333550.1"/>
    </source>
</evidence>
<accession>A0A5N1IU59</accession>
<proteinExistence type="predicted"/>
<keyword evidence="2" id="KW-1185">Reference proteome</keyword>
<reference evidence="1 2" key="1">
    <citation type="submission" date="2019-09" db="EMBL/GenBank/DDBJ databases">
        <title>Genome sequence of Adhaeribacter sp. M2.</title>
        <authorList>
            <person name="Srinivasan S."/>
        </authorList>
    </citation>
    <scope>NUCLEOTIDE SEQUENCE [LARGE SCALE GENOMIC DNA]</scope>
    <source>
        <strain evidence="1 2">M2</strain>
    </source>
</reference>
<dbReference type="Proteomes" id="UP000326570">
    <property type="component" value="Unassembled WGS sequence"/>
</dbReference>
<evidence type="ECO:0000313" key="2">
    <source>
        <dbReference type="Proteomes" id="UP000326570"/>
    </source>
</evidence>
<dbReference type="RefSeq" id="WP_150903718.1">
    <property type="nucleotide sequence ID" value="NZ_VTWT01000005.1"/>
</dbReference>
<name>A0A5N1IU59_9BACT</name>
<protein>
    <submittedName>
        <fullName evidence="1">Uncharacterized protein</fullName>
    </submittedName>
</protein>
<organism evidence="1 2">
    <name type="scientific">Adhaeribacter soli</name>
    <dbReference type="NCBI Taxonomy" id="2607655"/>
    <lineage>
        <taxon>Bacteria</taxon>
        <taxon>Pseudomonadati</taxon>
        <taxon>Bacteroidota</taxon>
        <taxon>Cytophagia</taxon>
        <taxon>Cytophagales</taxon>
        <taxon>Hymenobacteraceae</taxon>
        <taxon>Adhaeribacter</taxon>
    </lineage>
</organism>
<gene>
    <name evidence="1" type="ORF">F0P94_09840</name>
</gene>
<sequence>MTDYELKIRTQELLHQGKIEEALQFIFDSYKEAHPEAKNVSLYRDKVCYKIRNEFSGKSEEEKRNAKLLVYALMTVFGHSEGETAFNLVLLLMHLLHRSQAGPVSEAMELIKLERASNNLNMAS</sequence>
<dbReference type="EMBL" id="VTWT01000005">
    <property type="protein sequence ID" value="KAA9333550.1"/>
    <property type="molecule type" value="Genomic_DNA"/>
</dbReference>
<dbReference type="AlphaFoldDB" id="A0A5N1IU59"/>
<comment type="caution">
    <text evidence="1">The sequence shown here is derived from an EMBL/GenBank/DDBJ whole genome shotgun (WGS) entry which is preliminary data.</text>
</comment>